<feature type="region of interest" description="Disordered" evidence="1">
    <location>
        <begin position="388"/>
        <end position="408"/>
    </location>
</feature>
<dbReference type="PANTHER" id="PTHR23028">
    <property type="entry name" value="ACETYLTRANSFERASE"/>
    <property type="match status" value="1"/>
</dbReference>
<dbReference type="EMBL" id="CADCUP010000108">
    <property type="protein sequence ID" value="CAA9390583.1"/>
    <property type="molecule type" value="Genomic_DNA"/>
</dbReference>
<evidence type="ECO:0000259" key="3">
    <source>
        <dbReference type="Pfam" id="PF01757"/>
    </source>
</evidence>
<evidence type="ECO:0000313" key="4">
    <source>
        <dbReference type="EMBL" id="CAA9390583.1"/>
    </source>
</evidence>
<dbReference type="RefSeq" id="WP_295658054.1">
    <property type="nucleotide sequence ID" value="NZ_CADCUP010000108.1"/>
</dbReference>
<dbReference type="PANTHER" id="PTHR23028:SF53">
    <property type="entry name" value="ACYL_TRANSF_3 DOMAIN-CONTAINING PROTEIN"/>
    <property type="match status" value="1"/>
</dbReference>
<organism evidence="4">
    <name type="scientific">uncultured Nocardioides sp</name>
    <dbReference type="NCBI Taxonomy" id="198441"/>
    <lineage>
        <taxon>Bacteria</taxon>
        <taxon>Bacillati</taxon>
        <taxon>Actinomycetota</taxon>
        <taxon>Actinomycetes</taxon>
        <taxon>Propionibacteriales</taxon>
        <taxon>Nocardioidaceae</taxon>
        <taxon>Nocardioides</taxon>
        <taxon>environmental samples</taxon>
    </lineage>
</organism>
<proteinExistence type="predicted"/>
<name>A0A6J4NRW1_9ACTN</name>
<dbReference type="Pfam" id="PF01757">
    <property type="entry name" value="Acyl_transf_3"/>
    <property type="match status" value="1"/>
</dbReference>
<feature type="transmembrane region" description="Helical" evidence="2">
    <location>
        <begin position="356"/>
        <end position="375"/>
    </location>
</feature>
<feature type="transmembrane region" description="Helical" evidence="2">
    <location>
        <begin position="177"/>
        <end position="193"/>
    </location>
</feature>
<reference evidence="4" key="1">
    <citation type="submission" date="2020-02" db="EMBL/GenBank/DDBJ databases">
        <authorList>
            <person name="Meier V. D."/>
        </authorList>
    </citation>
    <scope>NUCLEOTIDE SEQUENCE</scope>
    <source>
        <strain evidence="4">AVDCRST_MAG06</strain>
    </source>
</reference>
<dbReference type="GO" id="GO:0016747">
    <property type="term" value="F:acyltransferase activity, transferring groups other than amino-acyl groups"/>
    <property type="evidence" value="ECO:0007669"/>
    <property type="project" value="InterPro"/>
</dbReference>
<accession>A0A6J4NRW1</accession>
<feature type="transmembrane region" description="Helical" evidence="2">
    <location>
        <begin position="145"/>
        <end position="165"/>
    </location>
</feature>
<feature type="domain" description="Acyltransferase 3" evidence="3">
    <location>
        <begin position="18"/>
        <end position="368"/>
    </location>
</feature>
<keyword evidence="2" id="KW-0812">Transmembrane</keyword>
<evidence type="ECO:0000256" key="1">
    <source>
        <dbReference type="SAM" id="MobiDB-lite"/>
    </source>
</evidence>
<feature type="transmembrane region" description="Helical" evidence="2">
    <location>
        <begin position="95"/>
        <end position="114"/>
    </location>
</feature>
<gene>
    <name evidence="4" type="ORF">AVDCRST_MAG06-1547</name>
</gene>
<feature type="transmembrane region" description="Helical" evidence="2">
    <location>
        <begin position="322"/>
        <end position="344"/>
    </location>
</feature>
<feature type="transmembrane region" description="Helical" evidence="2">
    <location>
        <begin position="56"/>
        <end position="74"/>
    </location>
</feature>
<feature type="compositionally biased region" description="Basic residues" evidence="1">
    <location>
        <begin position="398"/>
        <end position="408"/>
    </location>
</feature>
<protein>
    <submittedName>
        <fullName evidence="4">Acyltransferase</fullName>
    </submittedName>
</protein>
<dbReference type="GO" id="GO:0016020">
    <property type="term" value="C:membrane"/>
    <property type="evidence" value="ECO:0007669"/>
    <property type="project" value="TreeGrafter"/>
</dbReference>
<keyword evidence="2" id="KW-1133">Transmembrane helix</keyword>
<evidence type="ECO:0000256" key="2">
    <source>
        <dbReference type="SAM" id="Phobius"/>
    </source>
</evidence>
<dbReference type="GO" id="GO:0009103">
    <property type="term" value="P:lipopolysaccharide biosynthetic process"/>
    <property type="evidence" value="ECO:0007669"/>
    <property type="project" value="TreeGrafter"/>
</dbReference>
<keyword evidence="4" id="KW-0808">Transferase</keyword>
<sequence length="408" mass="44520">MSKRAKPRVELAPEFPVLDTMRAVGAVAVLTTHTAFQAGDYLRHGVLGSLLSRLDIGVALFFVLSGFLLARPWLARAATGTPRPVVHRYYRKRLLRIYPVYVVTVVLALTLIPANRGRTVGEWVTTLLLGDVYSQGRPNQGLTQMWSLSVEVAFYAVLPLLMRLALGTHRGLRTRRIAAVLAGLALLSAWWHLDLADKIGAHTSGNPMMWLPGYLVWFAVGIAFAWAHVVGQASRRPHRLVRGLWSLGSMPGVCWVLAGGLMLVASSPVAGPTLLFVATPGQSLTKHLLYAAIAALVVLPGVFGPAGSAYRRAMSWAPLRHLGHISYSVFCIHLPILYGVMALTDYPLFGGHGLQIWLLTLAATLVAAEVLYRAVELPFMRLKEIGGPRRPEAPAAPPRRKPHTSTTR</sequence>
<keyword evidence="4" id="KW-0012">Acyltransferase</keyword>
<dbReference type="AlphaFoldDB" id="A0A6J4NRW1"/>
<feature type="transmembrane region" description="Helical" evidence="2">
    <location>
        <begin position="287"/>
        <end position="310"/>
    </location>
</feature>
<feature type="transmembrane region" description="Helical" evidence="2">
    <location>
        <begin position="243"/>
        <end position="267"/>
    </location>
</feature>
<dbReference type="InterPro" id="IPR002656">
    <property type="entry name" value="Acyl_transf_3_dom"/>
</dbReference>
<dbReference type="InterPro" id="IPR050879">
    <property type="entry name" value="Acyltransferase_3"/>
</dbReference>
<feature type="transmembrane region" description="Helical" evidence="2">
    <location>
        <begin position="213"/>
        <end position="231"/>
    </location>
</feature>
<keyword evidence="2" id="KW-0472">Membrane</keyword>